<protein>
    <submittedName>
        <fullName evidence="10">Uncharacterized protein LOC127749746</fullName>
    </submittedName>
</protein>
<evidence type="ECO:0000256" key="4">
    <source>
        <dbReference type="ARBA" id="ARBA00022722"/>
    </source>
</evidence>
<gene>
    <name evidence="10" type="primary">LOC127749746</name>
</gene>
<dbReference type="Proteomes" id="UP000504606">
    <property type="component" value="Unplaced"/>
</dbReference>
<evidence type="ECO:0000313" key="10">
    <source>
        <dbReference type="RefSeq" id="XP_052125219.1"/>
    </source>
</evidence>
<dbReference type="Pfam" id="PF13359">
    <property type="entry name" value="DDE_Tnp_4"/>
    <property type="match status" value="1"/>
</dbReference>
<keyword evidence="7" id="KW-0539">Nucleus</keyword>
<name>A0A9C6UDT4_FRAOC</name>
<dbReference type="PANTHER" id="PTHR22930:SF85">
    <property type="entry name" value="GH03217P-RELATED"/>
    <property type="match status" value="1"/>
</dbReference>
<dbReference type="PANTHER" id="PTHR22930">
    <property type="match status" value="1"/>
</dbReference>
<accession>A0A9C6UDT4</accession>
<comment type="subcellular location">
    <subcellularLocation>
        <location evidence="2">Nucleus</location>
    </subcellularLocation>
</comment>
<comment type="cofactor">
    <cofactor evidence="1">
        <name>a divalent metal cation</name>
        <dbReference type="ChEBI" id="CHEBI:60240"/>
    </cofactor>
</comment>
<keyword evidence="6" id="KW-0378">Hydrolase</keyword>
<dbReference type="OrthoDB" id="2668416at2759"/>
<evidence type="ECO:0000256" key="2">
    <source>
        <dbReference type="ARBA" id="ARBA00004123"/>
    </source>
</evidence>
<dbReference type="InterPro" id="IPR027806">
    <property type="entry name" value="HARBI1_dom"/>
</dbReference>
<dbReference type="GeneID" id="127749746"/>
<evidence type="ECO:0000256" key="1">
    <source>
        <dbReference type="ARBA" id="ARBA00001968"/>
    </source>
</evidence>
<dbReference type="KEGG" id="foc:127749746"/>
<dbReference type="GO" id="GO:0005634">
    <property type="term" value="C:nucleus"/>
    <property type="evidence" value="ECO:0007669"/>
    <property type="project" value="UniProtKB-SubCell"/>
</dbReference>
<keyword evidence="4" id="KW-0540">Nuclease</keyword>
<evidence type="ECO:0000256" key="6">
    <source>
        <dbReference type="ARBA" id="ARBA00022801"/>
    </source>
</evidence>
<dbReference type="GO" id="GO:0046872">
    <property type="term" value="F:metal ion binding"/>
    <property type="evidence" value="ECO:0007669"/>
    <property type="project" value="UniProtKB-KW"/>
</dbReference>
<keyword evidence="9" id="KW-1185">Reference proteome</keyword>
<evidence type="ECO:0000313" key="9">
    <source>
        <dbReference type="Proteomes" id="UP000504606"/>
    </source>
</evidence>
<dbReference type="RefSeq" id="XP_052125219.1">
    <property type="nucleotide sequence ID" value="XM_052269259.1"/>
</dbReference>
<sequence>MQCNNKNLQFTEEDDVVYWEKIEVDIDGMRNMGDPSFQRHYRLSKATFEVLLETLANYMMDTGRIIRVRNRLDVPLLMTLRILANPDTFRSVALHFGVLPGSVHENYSIIIECLREMAPIYIKWPDAQEREHISSVFEAYSGFPGVVGVIDGTHNVITAPSQQAERYRNRYKTYSFNTMAVCDHNLLIRDLHVGEVGSLHDSRVFRRSPLFRKLLEDDNDELLQYDQHILGDKAYALMDSVMVPFKNLGNLTAEERAYNHSLCKSRVRIEHAFGKSFGQWRRMKHLESANVEIAVDHITACFVLHNFMILNGEKLLTGRMTFQKVT</sequence>
<dbReference type="InterPro" id="IPR045249">
    <property type="entry name" value="HARBI1-like"/>
</dbReference>
<organism evidence="9 10">
    <name type="scientific">Frankliniella occidentalis</name>
    <name type="common">Western flower thrips</name>
    <name type="synonym">Euthrips occidentalis</name>
    <dbReference type="NCBI Taxonomy" id="133901"/>
    <lineage>
        <taxon>Eukaryota</taxon>
        <taxon>Metazoa</taxon>
        <taxon>Ecdysozoa</taxon>
        <taxon>Arthropoda</taxon>
        <taxon>Hexapoda</taxon>
        <taxon>Insecta</taxon>
        <taxon>Pterygota</taxon>
        <taxon>Neoptera</taxon>
        <taxon>Paraneoptera</taxon>
        <taxon>Thysanoptera</taxon>
        <taxon>Terebrantia</taxon>
        <taxon>Thripoidea</taxon>
        <taxon>Thripidae</taxon>
        <taxon>Frankliniella</taxon>
    </lineage>
</organism>
<evidence type="ECO:0000259" key="8">
    <source>
        <dbReference type="Pfam" id="PF13359"/>
    </source>
</evidence>
<reference evidence="10" key="1">
    <citation type="submission" date="2025-08" db="UniProtKB">
        <authorList>
            <consortium name="RefSeq"/>
        </authorList>
    </citation>
    <scope>IDENTIFICATION</scope>
    <source>
        <tissue evidence="10">Whole organism</tissue>
    </source>
</reference>
<evidence type="ECO:0000256" key="5">
    <source>
        <dbReference type="ARBA" id="ARBA00022723"/>
    </source>
</evidence>
<evidence type="ECO:0000256" key="3">
    <source>
        <dbReference type="ARBA" id="ARBA00006958"/>
    </source>
</evidence>
<dbReference type="GO" id="GO:0004518">
    <property type="term" value="F:nuclease activity"/>
    <property type="evidence" value="ECO:0007669"/>
    <property type="project" value="UniProtKB-KW"/>
</dbReference>
<keyword evidence="5" id="KW-0479">Metal-binding</keyword>
<comment type="similarity">
    <text evidence="3">Belongs to the HARBI1 family.</text>
</comment>
<evidence type="ECO:0000256" key="7">
    <source>
        <dbReference type="ARBA" id="ARBA00023242"/>
    </source>
</evidence>
<feature type="domain" description="DDE Tnp4" evidence="8">
    <location>
        <begin position="150"/>
        <end position="306"/>
    </location>
</feature>
<dbReference type="GO" id="GO:0016787">
    <property type="term" value="F:hydrolase activity"/>
    <property type="evidence" value="ECO:0007669"/>
    <property type="project" value="UniProtKB-KW"/>
</dbReference>
<dbReference type="AlphaFoldDB" id="A0A9C6UDT4"/>
<proteinExistence type="inferred from homology"/>